<gene>
    <name evidence="1" type="ORF">GCM10009559_56380</name>
</gene>
<dbReference type="Proteomes" id="UP001499967">
    <property type="component" value="Unassembled WGS sequence"/>
</dbReference>
<dbReference type="RefSeq" id="WP_343944638.1">
    <property type="nucleotide sequence ID" value="NZ_BAAAHP010000177.1"/>
</dbReference>
<name>A0ABN1N9F5_9PSEU</name>
<sequence length="151" mass="17880">MSQPHRRFGRTRRFSRTGVYHTRENEWVAFYLPPNGYGGREHPPRATRAEAEADLQKEYQYWHDLIAQVEANPNRYVVIDGTCYGIGPEEGVQLLRNSPKRWRGFEGREFRIRRQDGTEVVIHNLWLIGLVPAEVRHRLPDNARWVPRYGR</sequence>
<protein>
    <submittedName>
        <fullName evidence="1">Uncharacterized protein</fullName>
    </submittedName>
</protein>
<keyword evidence="2" id="KW-1185">Reference proteome</keyword>
<organism evidence="1 2">
    <name type="scientific">Pseudonocardia zijingensis</name>
    <dbReference type="NCBI Taxonomy" id="153376"/>
    <lineage>
        <taxon>Bacteria</taxon>
        <taxon>Bacillati</taxon>
        <taxon>Actinomycetota</taxon>
        <taxon>Actinomycetes</taxon>
        <taxon>Pseudonocardiales</taxon>
        <taxon>Pseudonocardiaceae</taxon>
        <taxon>Pseudonocardia</taxon>
    </lineage>
</organism>
<evidence type="ECO:0000313" key="1">
    <source>
        <dbReference type="EMBL" id="GAA0896868.1"/>
    </source>
</evidence>
<evidence type="ECO:0000313" key="2">
    <source>
        <dbReference type="Proteomes" id="UP001499967"/>
    </source>
</evidence>
<reference evidence="1 2" key="1">
    <citation type="journal article" date="2019" name="Int. J. Syst. Evol. Microbiol.">
        <title>The Global Catalogue of Microorganisms (GCM) 10K type strain sequencing project: providing services to taxonomists for standard genome sequencing and annotation.</title>
        <authorList>
            <consortium name="The Broad Institute Genomics Platform"/>
            <consortium name="The Broad Institute Genome Sequencing Center for Infectious Disease"/>
            <person name="Wu L."/>
            <person name="Ma J."/>
        </authorList>
    </citation>
    <scope>NUCLEOTIDE SEQUENCE [LARGE SCALE GENOMIC DNA]</scope>
    <source>
        <strain evidence="1 2">JCM 11117</strain>
    </source>
</reference>
<accession>A0ABN1N9F5</accession>
<proteinExistence type="predicted"/>
<comment type="caution">
    <text evidence="1">The sequence shown here is derived from an EMBL/GenBank/DDBJ whole genome shotgun (WGS) entry which is preliminary data.</text>
</comment>
<dbReference type="EMBL" id="BAAAHP010000177">
    <property type="protein sequence ID" value="GAA0896868.1"/>
    <property type="molecule type" value="Genomic_DNA"/>
</dbReference>